<accession>L1J041</accession>
<dbReference type="OrthoDB" id="10693349at2759"/>
<dbReference type="PROSITE" id="PS50020">
    <property type="entry name" value="WW_DOMAIN_2"/>
    <property type="match status" value="1"/>
</dbReference>
<reference evidence="4" key="2">
    <citation type="submission" date="2012-11" db="EMBL/GenBank/DDBJ databases">
        <authorList>
            <person name="Kuo A."/>
            <person name="Curtis B.A."/>
            <person name="Tanifuji G."/>
            <person name="Burki F."/>
            <person name="Gruber A."/>
            <person name="Irimia M."/>
            <person name="Maruyama S."/>
            <person name="Arias M.C."/>
            <person name="Ball S.G."/>
            <person name="Gile G.H."/>
            <person name="Hirakawa Y."/>
            <person name="Hopkins J.F."/>
            <person name="Rensing S.A."/>
            <person name="Schmutz J."/>
            <person name="Symeonidi A."/>
            <person name="Elias M."/>
            <person name="Eveleigh R.J."/>
            <person name="Herman E.K."/>
            <person name="Klute M.J."/>
            <person name="Nakayama T."/>
            <person name="Obornik M."/>
            <person name="Reyes-Prieto A."/>
            <person name="Armbrust E.V."/>
            <person name="Aves S.J."/>
            <person name="Beiko R.G."/>
            <person name="Coutinho P."/>
            <person name="Dacks J.B."/>
            <person name="Durnford D.G."/>
            <person name="Fast N.M."/>
            <person name="Green B.R."/>
            <person name="Grisdale C."/>
            <person name="Hempe F."/>
            <person name="Henrissat B."/>
            <person name="Hoppner M.P."/>
            <person name="Ishida K.-I."/>
            <person name="Kim E."/>
            <person name="Koreny L."/>
            <person name="Kroth P.G."/>
            <person name="Liu Y."/>
            <person name="Malik S.-B."/>
            <person name="Maier U.G."/>
            <person name="McRose D."/>
            <person name="Mock T."/>
            <person name="Neilson J.A."/>
            <person name="Onodera N.T."/>
            <person name="Poole A.M."/>
            <person name="Pritham E.J."/>
            <person name="Richards T.A."/>
            <person name="Rocap G."/>
            <person name="Roy S.W."/>
            <person name="Sarai C."/>
            <person name="Schaack S."/>
            <person name="Shirato S."/>
            <person name="Slamovits C.H."/>
            <person name="Spencer D.F."/>
            <person name="Suzuki S."/>
            <person name="Worden A.Z."/>
            <person name="Zauner S."/>
            <person name="Barry K."/>
            <person name="Bell C."/>
            <person name="Bharti A.K."/>
            <person name="Crow J.A."/>
            <person name="Grimwood J."/>
            <person name="Kramer R."/>
            <person name="Lindquist E."/>
            <person name="Lucas S."/>
            <person name="Salamov A."/>
            <person name="McFadden G.I."/>
            <person name="Lane C.E."/>
            <person name="Keeling P.J."/>
            <person name="Gray M.W."/>
            <person name="Grigoriev I.V."/>
            <person name="Archibald J.M."/>
        </authorList>
    </citation>
    <scope>NUCLEOTIDE SEQUENCE</scope>
    <source>
        <strain evidence="4">CCMP2712</strain>
    </source>
</reference>
<dbReference type="EMBL" id="JH993023">
    <property type="protein sequence ID" value="EKX41450.1"/>
    <property type="molecule type" value="Genomic_DNA"/>
</dbReference>
<reference evidence="2 4" key="1">
    <citation type="journal article" date="2012" name="Nature">
        <title>Algal genomes reveal evolutionary mosaicism and the fate of nucleomorphs.</title>
        <authorList>
            <consortium name="DOE Joint Genome Institute"/>
            <person name="Curtis B.A."/>
            <person name="Tanifuji G."/>
            <person name="Burki F."/>
            <person name="Gruber A."/>
            <person name="Irimia M."/>
            <person name="Maruyama S."/>
            <person name="Arias M.C."/>
            <person name="Ball S.G."/>
            <person name="Gile G.H."/>
            <person name="Hirakawa Y."/>
            <person name="Hopkins J.F."/>
            <person name="Kuo A."/>
            <person name="Rensing S.A."/>
            <person name="Schmutz J."/>
            <person name="Symeonidi A."/>
            <person name="Elias M."/>
            <person name="Eveleigh R.J."/>
            <person name="Herman E.K."/>
            <person name="Klute M.J."/>
            <person name="Nakayama T."/>
            <person name="Obornik M."/>
            <person name="Reyes-Prieto A."/>
            <person name="Armbrust E.V."/>
            <person name="Aves S.J."/>
            <person name="Beiko R.G."/>
            <person name="Coutinho P."/>
            <person name="Dacks J.B."/>
            <person name="Durnford D.G."/>
            <person name="Fast N.M."/>
            <person name="Green B.R."/>
            <person name="Grisdale C.J."/>
            <person name="Hempel F."/>
            <person name="Henrissat B."/>
            <person name="Hoppner M.P."/>
            <person name="Ishida K."/>
            <person name="Kim E."/>
            <person name="Koreny L."/>
            <person name="Kroth P.G."/>
            <person name="Liu Y."/>
            <person name="Malik S.B."/>
            <person name="Maier U.G."/>
            <person name="McRose D."/>
            <person name="Mock T."/>
            <person name="Neilson J.A."/>
            <person name="Onodera N.T."/>
            <person name="Poole A.M."/>
            <person name="Pritham E.J."/>
            <person name="Richards T.A."/>
            <person name="Rocap G."/>
            <person name="Roy S.W."/>
            <person name="Sarai C."/>
            <person name="Schaack S."/>
            <person name="Shirato S."/>
            <person name="Slamovits C.H."/>
            <person name="Spencer D.F."/>
            <person name="Suzuki S."/>
            <person name="Worden A.Z."/>
            <person name="Zauner S."/>
            <person name="Barry K."/>
            <person name="Bell C."/>
            <person name="Bharti A.K."/>
            <person name="Crow J.A."/>
            <person name="Grimwood J."/>
            <person name="Kramer R."/>
            <person name="Lindquist E."/>
            <person name="Lucas S."/>
            <person name="Salamov A."/>
            <person name="McFadden G.I."/>
            <person name="Lane C.E."/>
            <person name="Keeling P.J."/>
            <person name="Gray M.W."/>
            <person name="Grigoriev I.V."/>
            <person name="Archibald J.M."/>
        </authorList>
    </citation>
    <scope>NUCLEOTIDE SEQUENCE</scope>
    <source>
        <strain evidence="2 4">CCMP2712</strain>
    </source>
</reference>
<dbReference type="GeneID" id="17298101"/>
<dbReference type="KEGG" id="gtt:GUITHDRAFT_141940"/>
<evidence type="ECO:0000313" key="4">
    <source>
        <dbReference type="Proteomes" id="UP000011087"/>
    </source>
</evidence>
<dbReference type="HOGENOM" id="CLU_223133_0_0_1"/>
<feature type="domain" description="WW" evidence="1">
    <location>
        <begin position="5038"/>
        <end position="5068"/>
    </location>
</feature>
<evidence type="ECO:0000259" key="1">
    <source>
        <dbReference type="PROSITE" id="PS50020"/>
    </source>
</evidence>
<dbReference type="RefSeq" id="XP_005828430.1">
    <property type="nucleotide sequence ID" value="XM_005828373.1"/>
</dbReference>
<keyword evidence="4" id="KW-1185">Reference proteome</keyword>
<dbReference type="Proteomes" id="UP000011087">
    <property type="component" value="Unassembled WGS sequence"/>
</dbReference>
<organism evidence="2">
    <name type="scientific">Guillardia theta (strain CCMP2712)</name>
    <name type="common">Cryptophyte</name>
    <dbReference type="NCBI Taxonomy" id="905079"/>
    <lineage>
        <taxon>Eukaryota</taxon>
        <taxon>Cryptophyceae</taxon>
        <taxon>Pyrenomonadales</taxon>
        <taxon>Geminigeraceae</taxon>
        <taxon>Guillardia</taxon>
    </lineage>
</organism>
<evidence type="ECO:0000313" key="3">
    <source>
        <dbReference type="EnsemblProtists" id="EKX41450"/>
    </source>
</evidence>
<gene>
    <name evidence="2" type="ORF">GUITHDRAFT_141940</name>
</gene>
<proteinExistence type="predicted"/>
<name>L1J041_GUITC</name>
<protein>
    <recommendedName>
        <fullName evidence="1">WW domain-containing protein</fullName>
    </recommendedName>
</protein>
<dbReference type="PaxDb" id="55529-EKX41450"/>
<reference evidence="3" key="3">
    <citation type="submission" date="2016-03" db="UniProtKB">
        <authorList>
            <consortium name="EnsemblProtists"/>
        </authorList>
    </citation>
    <scope>IDENTIFICATION</scope>
</reference>
<dbReference type="InterPro" id="IPR001202">
    <property type="entry name" value="WW_dom"/>
</dbReference>
<evidence type="ECO:0000313" key="2">
    <source>
        <dbReference type="EMBL" id="EKX41450.1"/>
    </source>
</evidence>
<dbReference type="EnsemblProtists" id="EKX41450">
    <property type="protein sequence ID" value="EKX41450"/>
    <property type="gene ID" value="GUITHDRAFT_141940"/>
</dbReference>
<sequence length="5609" mass="613954">MTISMKYSFPLLTNEIISLHLPGFRRMQGSGLLGNISTCDASFRWYWDECQNLLTLVPSSSFPQNQVINCRLYPRDGLQLPEFGVITDSKTISISTNAVAFSYMFPTITRFCASHVGGVGSITNGPGLQFVPGMAGVVNDMYVTVNASATILPMDSIIFEMSDFVAEGCTLNPQWSASAGCAANQSHNHTTNYSQSCTYSTSFCYRREECSNLCYLTENCVQESIVFQDCNNSCTMVAMINFSNVSYEWNCEKNWLKVIFDSPIEANREKTVKIPSAYRIRLPLRGITPANSGIKFEANFQNGKIDWTPVKNLNSVGALRETSLRFDPPVAGYNINITFQFIPDMPMVQGDLMLLRMSYFDLACDVYATENSSNVTSDYENSTSLVNVSNSSQSSQGQTKCFYSMGIRTLPENVIEVLRWVNSEQTLYLQVNQPISAGQHISLTIPSAFGFKVPRLGIQRSSNAFQVSADAKSGMVVWTPIEQYDLIGAFVNTSLDYGTPGAAQRSSISIAFSPVMAIMPRERVTFILPNFLFLSSKGQSLVPLPTSLILQKPLAYFSDFFWSSSDQSIQANCLHEIPAGLYVQLTIDRDMNVSLPMSNLALNDPALGLSSNTTNGPVLFASFERSPVVSVFGNITNHSLSFSEDSIAHQPVEFEFEFAVTEHLQSSHQDELVLHLPGFSSVKQTFNVSSTPAGLLRSAVWTQSAVEGFCPSDCLKLAAASDVPAETLVRVLIPLEAGMTLPVEGVRVNDRRYTIASTAISGPVRPTPFHVPQGVGSFGKTANVTFYEGRAGEPVAFALNFVAFMPLGSRDQVLLRMDSFGGDDFQYEVDANQNHSNVSFNVFPPAAVCRISWNKTILNVSICNDWPAGQRFSISIPRTWGIILPPAGLRVEGSYLWISSNAFLGVVRDTPVVTFTPVGALEQDSLQMLFEPMRAAATVSLTVRFHPLMSLETGDLIVLHLPSFFLVNTSSNHTGNATDRFSFSWDQVSFNLSARLLYPMGANITHDLIVPSKFGLALPREGVRRNQDSILFNVVSTQGNILPRRFDEILPVGAFVDGVALRFDPLAVGQVTSILISFQVTNVISINDTFIFYLPRFFSQTSHNKTTAELDLFDAVWDNAEQSLSFVAKTLVSPYQNISLLAPPSMNISIPLSGLPSTFVGRVRADVKEGPILLTPVKPLQTLGAFRSSSITFVTPRAGKPADVVVMIRAYMMIGKGDVVMLKLSNFEGPGGQLAVNSSSFDIASWNSTSGILSMTASRLIPAGEEVSAVVVKSDLLLLPSYGISLAHVIQISSNAFDGPAPWTKVDYVQPVGSFLFSEIAMSIHKVGQEVALSLSFNPTMEVMEGSNITFKVPSLSSSLSTLNCSLRSAGDETPYQAKCTWRPQTSSLQMEVYAKLEANSTYQVQISSLLFFGEEGISYDDESVTIACDSPTGPVLPTRIIFIPSIHSYGKFTSSKISYQPRRTDVPVVILFSFAVDVSLYSGDVVTLHLPKFLSSSTNCSVHVNGNVWTDCNFQGETLSFTVMADFRPNEVIVSKIASDGGIMLPSDGIRLGDNFLKAQVQAIAGSVALATISSQDPVGTLNGAALTFSPAQTSQKARLMLSFQLQNTIQALERLTLQLPEFSSDTNTTCNLSAFVSKDLNYTFRTIEVSARWRQSSSDLVIEFLQTVLWQDNKHVTIVLPQACGIHLPPNSVAIDLKNFTIASNALYGPVDPTPLQFHLAIGKFSSLSLSFGDAVAGEAANLTLRIASELALARDDVITVYLPGFRCDDPSAVLVPDQSSVNVSLYWLQNTCSAYQRFCSASPMAVLSVKLLQDVASNQEIVLEIVSGSRPDSSSNFSIFLPPNGVRTYEAELRAAVNSKVNPIYPSNFDSVQPVGYLGQRKKLKFAFPARANQTGGIQVEITPAMDIQVNDEVFLFLPQFLGPSFDNKTTYDANHEEFALVSWDAAEMLLRLVMKQNLKAGNLDIPLPSDLGVILPAEGLKTNETALKINAAVVAGSVRRIGFDEVQAVGAFQNVNFDFEKFFSSFSCYMTLWPGDELVFYIPTSMKAFSQASFDSSCSLSVTFYPEANQLKLKVDQKVTRLQTCEIVSSAYQSFTSFPALAETFMWVEVEATEGYIPPTRIDDVITKNPFIQYPVLSLHADPLKRAINISFVFTLDESFFVNTTVTNVTLIYVGAATVTLEDMYNGTFIGNSRMPLSLNEAALFEEQAFQLQFPILSQGLWRNQNGFWLTFRKDDQEFLFPCKNTPFGGFAQSELKFDVVQGKMNISVVTTMDLVAFDSLFINLNTFSSDLDVISVASDPPGICKKGLWDGSGVLVLVMEGRNVSAGPVVLARRKQLTVILPLGPTGLRLPKNGVRSEDETITVGSNASLGPTNAKSFGFVQPVGCFRNGSSVEFFSYFSNRSLVGNPVGLRISFKACMKLLQNDAVYVKLPGFYVDSKITPVAISGSDFELVDFQGDVATFVVRGNVTEDEQVVLEVLPSVGFRLPLVGVRLDDVAFNIATNAFEGPVQETSFDKVQAVGSFTSISLSFAPDSQAGRPVNVTLNFTAAMDILQGENVSLLLPGWQAEDFMADGSLLTLNNTSIHVILSWAQTDGPRLTMSLADRLPAAEWAQLQLTRALGLVVLPSQIQHNLNAIVAFTNARLGVVNFFPVDMQNKIGAFLDTKIEFSPAAANIAVEFTISFVVQMDILAGENIHFLMRSLKRIKRGPVSVVLNGSSLNVSSWDSNSTDLVFQSPDTIYALDPVTFRIQLSEGFVMSPLGLAEEGSPKIYTDASNGFVNPIEIEQFPLIARIFDARLVVVPLIADFDADVSLELTLSVPLLPGDVVRVHLPGFSEGRSRAAQPLNASLNYSVSWNESDASISWTMYDEVPSQLPMTLAGPSDMYLRTSKKGLLLSQQDNLIELRAAKGNVMWSQLTAFDPFGALSSLPRLALLNPYPQAEATSGLQLDFQLSMDLVPGDSLRVFLPGFRVPKNGRLNVSSATIFNATSRVEVDAFAGSVSNIFYHYANYEVVMLTANDTEAAGILIDLKCEDRVFSNSSISIQVGDDAEVSLPHDGVKGIEGFAMSVNASDGPVLPSPFASVQSVGILSNTSMIFGDLAAAGEIGNLTLSFSFSFNLSEGDKIVVRLPAFFNLSSQGTARLIAHNELSMDIDFHVPEMYVLEFTLPQNALIPPASLVSVSVVEEFVLPPHGVAQDSKINMTVLQGSSSITFSNIQSKQPVGAVLNENILFDCPNAMGAVGFTLSFLPTMSIQSDETVAVFLRGFYAENYYQLAVASSQVQQVTVEPLPTGVRVIFAVQALSAGSQATLRADVTLGIKPPNASSCHDRIAVILSVSAASGPVRSKALSSVVTASVRSHAPAPGETLFLSFEMLSTIQLRANDTMMLVLPPFDFASTASRSLGSTEVVQTCGDTSATVFQSSVLWDALLSSFVLKIPVDVQSGSRLSVNISGAPAGLKFPLQGIPLSQTNQFSVKIQQESQTYISCLGMLTPFGAFLSPTNVTFTSNVPGSVTGFQITMEMSMNLYQNDRIEVFFDGFDIFPSGGFRLDQRCMVVYCEFHPFSFIVSAERKAGGVLVAFMSNQFVAGFQKLDLSVPVEGGLTLPRSEAALHYSVNVIADGLDGTTRNHRPIRVPRLGSFLPSYLTWNSTGKETADIRLFFTPHIEFQGGETVSLRMLPFLASSANVSADFHFCDKSFSSGCRFDSCFQSLTAKDALVQCCGCALVHSVPVTSVWNTSSSSLTFAIPSLFMTAVNRSDLLQLTPCSLHIPQGTFRYNSTLKYATVLDFTLSTDSKTAPVLHEPIQNVSAIGDTSSKISVGHYQGRDGIQSIIKFKFPFRLVSSTNFSALVTTLEPSRNVSYYLNVTEEVFTLEMYNQTYFNTEEIAVNLSMQESYMDVCFGNLSQFSMLTERRNFTSSTTKLLNRTNVQNMTQVKTFTMMTDPVVSTNLTAIKHNDTIVLHLPELSGLSFENVSLDVLCLNDIGMHWDYIPLTQQECQDQVQSCTCQSFGRITAEWDNSLHLLSMTVYGNMSGDIQVQIPDRLGFILLPLVSFSALTDAWIQTERIPFFKLTCEKAVNATVLEASMEFGQVSAGEVAEIFVVMSLSTKMKRGDNLYISMPEFNIQPTNSKRSPLIVNSQTWKFLGYWEAMCNFSGINIVADQDIPPGTSIHLTFPKANGIMMPVQGVLKNSFDIQLSMVTSENSISNVPFKTVQPVGSFAKLPVIQFFRVNSSEAALFNLNVTFHMPVRERDVLELVLPGFSCSGRSCQTSKLISILLKSATTKELMNFSASWTEASKKLRILFPLDALPEQEITFESTSPMLLPDVGVSWEGSGISISLNSTLGPIEPTLVQVIPIGSVRSSAIAFVPAVANSPSRIILTFIPGMDMKVGDLVELGLPQFLSLDRTLPKVRRVVCTENVCVKIRNGVWDENAQLMTLTVLRQIVARELVTFEIPFSFGLCLPEKGFRADSSNINITILSNSYVLVGPIPLGSVQPVGGFVQASVTFNPNIPNVKTNIVLRFIPSARQLRGRSLFLTMPGFSNTRLGNFSVTSFPASFVKFARWSASTFQLQFFIENDVPEMTQIVLSIDADVGFQIPSDSMQTSLVFKLQSDMPDGQMPQPLPIRANLSSGQLFSFSSSKLSFRQKYAGKPTSLFLEFSTALFFVENDQLLLLLPGFTRRNGDVTCKNITTTPSSAVKLALWIQKDNTLVLNISTYFEENKQFQILVSDACGIELPFDGVSSYQSGIKLSAVNAAGQIGFMPLSMVEPVGSFGYSTELHFAEYGPQRQVKFSITFSPKMGLSPGDELIVSLPGFVCNRTMVNLSSNKEGLVSVGYWRQYEVIEKLRNGTSSGPIFQISEEIVCENRSSVVEVRQSADPWCVPKVSEIIQTVCWNISNKTYISSQNSSFMYDSEIFPKHELTIPILHGLDPCQVVTLQIVNNDSFYLPLEGVRANDANLTLRASAVAGNVPATPFVSTMAVGAESTCDFGFFPQTAGRSTQLEFSFSSMMPLSDGDLIVLRVPGLRLKNVSVEIPGWKLLNDAASNRQYFLNTLTKQSVWASDLILDFEREYSTINEFTNVSYGVVGSQVSSKNASAGNLTNPVMIVGGIGYSGLGTWCPLSEELTVLVSNSIQAGVRSTFKIEPFGSTFVLPDKGFTPDNSVFFKVVSKSGNVQESSCKAAQITAFVNSSLETFVNQSNQFSEIHIKFTASVSLQSGDILVVSLPQFTRMFNSNFELRLSSGNQHWFCAAEYIQDNFTLYVNNSILVQGASAVEMVIPENLGFKIPRNGIRVNDTRFLIGLKSSTIGIPLTVFRHVTPVGTLKFSSVTMLPIRISEDVELNISFSPFMNLDAGSLVRIEFPQFAFQPNASYAITPDLSVCPDFQVHFKNDTIVDSRLEFTIRFQFNSTIEPGNLISIRFMNQSMKNYEFQLSPSPLIDVKWHSQNSNVNDPLFVFNDYVEPQTDINMTFLILTGQDKFYIIPPELFEVFLLRSTADTCQNSTQSCNLSTCDLNSNTLNSTNVSHANHSSNASYCDKNLSFMMESSIFTSVSRNLKSVLELQVLALLAIVNHVALVSIGATVRMPCIKIAFAFRVHSSLLQTLNSV</sequence>